<keyword evidence="2" id="KW-0812">Transmembrane</keyword>
<feature type="region of interest" description="Disordered" evidence="1">
    <location>
        <begin position="161"/>
        <end position="192"/>
    </location>
</feature>
<protein>
    <recommendedName>
        <fullName evidence="5">Integral membrane protein</fullName>
    </recommendedName>
</protein>
<feature type="transmembrane region" description="Helical" evidence="2">
    <location>
        <begin position="68"/>
        <end position="89"/>
    </location>
</feature>
<feature type="compositionally biased region" description="Low complexity" evidence="1">
    <location>
        <begin position="164"/>
        <end position="178"/>
    </location>
</feature>
<evidence type="ECO:0000256" key="1">
    <source>
        <dbReference type="SAM" id="MobiDB-lite"/>
    </source>
</evidence>
<feature type="transmembrane region" description="Helical" evidence="2">
    <location>
        <begin position="12"/>
        <end position="31"/>
    </location>
</feature>
<sequence length="192" mass="20262">MDGALSFYQNLSTVSFTLLGLWFTVLGLTHGGWRSDPLMHRSTLHVALHFFLPGLMGLVSVLAAGNALMWRITFAVLGLVGALEALAFLRYRRAATARIVRLLRTIDPLLYVLVVVAALVQGSPLGLAPLQVEGIVTGLLFVVGMSYLWFAFAQRLPAPPPTGAPMAGPPADGVPGVSDGRGGGTPRPAHGP</sequence>
<feature type="transmembrane region" description="Helical" evidence="2">
    <location>
        <begin position="109"/>
        <end position="128"/>
    </location>
</feature>
<evidence type="ECO:0000313" key="3">
    <source>
        <dbReference type="EMBL" id="MEQ3550671.1"/>
    </source>
</evidence>
<dbReference type="Proteomes" id="UP001494902">
    <property type="component" value="Unassembled WGS sequence"/>
</dbReference>
<keyword evidence="2" id="KW-1133">Transmembrane helix</keyword>
<keyword evidence="2" id="KW-0472">Membrane</keyword>
<dbReference type="RefSeq" id="WP_349297730.1">
    <property type="nucleotide sequence ID" value="NZ_JBEDNQ010000003.1"/>
</dbReference>
<organism evidence="3 4">
    <name type="scientific">Pseudonocardia nematodicida</name>
    <dbReference type="NCBI Taxonomy" id="1206997"/>
    <lineage>
        <taxon>Bacteria</taxon>
        <taxon>Bacillati</taxon>
        <taxon>Actinomycetota</taxon>
        <taxon>Actinomycetes</taxon>
        <taxon>Pseudonocardiales</taxon>
        <taxon>Pseudonocardiaceae</taxon>
        <taxon>Pseudonocardia</taxon>
    </lineage>
</organism>
<feature type="transmembrane region" description="Helical" evidence="2">
    <location>
        <begin position="43"/>
        <end position="62"/>
    </location>
</feature>
<reference evidence="3 4" key="1">
    <citation type="submission" date="2024-03" db="EMBL/GenBank/DDBJ databases">
        <title>Draft genome sequence of Pseudonocardia nematodicida JCM 31783.</title>
        <authorList>
            <person name="Butdee W."/>
            <person name="Duangmal K."/>
        </authorList>
    </citation>
    <scope>NUCLEOTIDE SEQUENCE [LARGE SCALE GENOMIC DNA]</scope>
    <source>
        <strain evidence="3 4">JCM 31783</strain>
    </source>
</reference>
<gene>
    <name evidence="3" type="ORF">WIS52_09335</name>
</gene>
<evidence type="ECO:0000256" key="2">
    <source>
        <dbReference type="SAM" id="Phobius"/>
    </source>
</evidence>
<proteinExistence type="predicted"/>
<evidence type="ECO:0008006" key="5">
    <source>
        <dbReference type="Google" id="ProtNLM"/>
    </source>
</evidence>
<name>A0ABV1K902_9PSEU</name>
<dbReference type="EMBL" id="JBEDNQ010000003">
    <property type="protein sequence ID" value="MEQ3550671.1"/>
    <property type="molecule type" value="Genomic_DNA"/>
</dbReference>
<keyword evidence="4" id="KW-1185">Reference proteome</keyword>
<comment type="caution">
    <text evidence="3">The sequence shown here is derived from an EMBL/GenBank/DDBJ whole genome shotgun (WGS) entry which is preliminary data.</text>
</comment>
<feature type="transmembrane region" description="Helical" evidence="2">
    <location>
        <begin position="134"/>
        <end position="152"/>
    </location>
</feature>
<evidence type="ECO:0000313" key="4">
    <source>
        <dbReference type="Proteomes" id="UP001494902"/>
    </source>
</evidence>
<accession>A0ABV1K902</accession>